<dbReference type="InterPro" id="IPR046373">
    <property type="entry name" value="Acyl-CoA_Oxase/DH_mid-dom_sf"/>
</dbReference>
<evidence type="ECO:0000256" key="3">
    <source>
        <dbReference type="ARBA" id="ARBA00009347"/>
    </source>
</evidence>
<keyword evidence="6" id="KW-0809">Transit peptide</keyword>
<dbReference type="Pfam" id="PF21343">
    <property type="entry name" value="ACAD9-ACADV_C"/>
    <property type="match status" value="1"/>
</dbReference>
<dbReference type="PANTHER" id="PTHR43884:SF9">
    <property type="entry name" value="COMPLEX I ASSEMBLY FACTOR ACAD9, MITOCHONDRIAL"/>
    <property type="match status" value="1"/>
</dbReference>
<dbReference type="Gene3D" id="2.40.110.10">
    <property type="entry name" value="Butyryl-CoA Dehydrogenase, subunit A, domain 2"/>
    <property type="match status" value="1"/>
</dbReference>
<evidence type="ECO:0000313" key="14">
    <source>
        <dbReference type="Proteomes" id="UP000078046"/>
    </source>
</evidence>
<evidence type="ECO:0008006" key="15">
    <source>
        <dbReference type="Google" id="ProtNLM"/>
    </source>
</evidence>
<dbReference type="EMBL" id="LWCA01000081">
    <property type="protein sequence ID" value="OAF71089.1"/>
    <property type="molecule type" value="Genomic_DNA"/>
</dbReference>
<evidence type="ECO:0000256" key="2">
    <source>
        <dbReference type="ARBA" id="ARBA00004173"/>
    </source>
</evidence>
<comment type="subcellular location">
    <subcellularLocation>
        <location evidence="2">Mitochondrion</location>
    </subcellularLocation>
</comment>
<dbReference type="Pfam" id="PF02770">
    <property type="entry name" value="Acyl-CoA_dh_M"/>
    <property type="match status" value="1"/>
</dbReference>
<evidence type="ECO:0000256" key="9">
    <source>
        <dbReference type="RuleBase" id="RU362125"/>
    </source>
</evidence>
<evidence type="ECO:0000256" key="1">
    <source>
        <dbReference type="ARBA" id="ARBA00001974"/>
    </source>
</evidence>
<dbReference type="SUPFAM" id="SSF56645">
    <property type="entry name" value="Acyl-CoA dehydrogenase NM domain-like"/>
    <property type="match status" value="1"/>
</dbReference>
<evidence type="ECO:0000259" key="10">
    <source>
        <dbReference type="Pfam" id="PF00441"/>
    </source>
</evidence>
<accession>A0A177B9V1</accession>
<comment type="caution">
    <text evidence="13">The sequence shown here is derived from an EMBL/GenBank/DDBJ whole genome shotgun (WGS) entry which is preliminary data.</text>
</comment>
<evidence type="ECO:0000313" key="13">
    <source>
        <dbReference type="EMBL" id="OAF71089.1"/>
    </source>
</evidence>
<dbReference type="SUPFAM" id="SSF47203">
    <property type="entry name" value="Acyl-CoA dehydrogenase C-terminal domain-like"/>
    <property type="match status" value="1"/>
</dbReference>
<comment type="similarity">
    <text evidence="3 9">Belongs to the acyl-CoA dehydrogenase family.</text>
</comment>
<dbReference type="Proteomes" id="UP000078046">
    <property type="component" value="Unassembled WGS sequence"/>
</dbReference>
<dbReference type="Gene3D" id="1.20.140.10">
    <property type="entry name" value="Butyryl-CoA Dehydrogenase, subunit A, domain 3"/>
    <property type="match status" value="2"/>
</dbReference>
<keyword evidence="14" id="KW-1185">Reference proteome</keyword>
<evidence type="ECO:0000256" key="6">
    <source>
        <dbReference type="ARBA" id="ARBA00022946"/>
    </source>
</evidence>
<evidence type="ECO:0000259" key="12">
    <source>
        <dbReference type="Pfam" id="PF21343"/>
    </source>
</evidence>
<keyword evidence="8" id="KW-0496">Mitochondrion</keyword>
<proteinExistence type="inferred from homology"/>
<feature type="domain" description="Acyl-CoA dehydrogenase/oxidase C-terminal" evidence="10">
    <location>
        <begin position="295"/>
        <end position="411"/>
    </location>
</feature>
<dbReference type="GO" id="GO:0005739">
    <property type="term" value="C:mitochondrion"/>
    <property type="evidence" value="ECO:0007669"/>
    <property type="project" value="UniProtKB-SubCell"/>
</dbReference>
<dbReference type="GO" id="GO:0006631">
    <property type="term" value="P:fatty acid metabolic process"/>
    <property type="evidence" value="ECO:0007669"/>
    <property type="project" value="UniProtKB-ARBA"/>
</dbReference>
<evidence type="ECO:0000256" key="5">
    <source>
        <dbReference type="ARBA" id="ARBA00022827"/>
    </source>
</evidence>
<keyword evidence="5 9" id="KW-0274">FAD</keyword>
<evidence type="ECO:0000259" key="11">
    <source>
        <dbReference type="Pfam" id="PF02770"/>
    </source>
</evidence>
<protein>
    <recommendedName>
        <fullName evidence="15">Acyl-CoA dehydrogenase family member 9, mitochondrial</fullName>
    </recommendedName>
</protein>
<dbReference type="OrthoDB" id="354at2759"/>
<dbReference type="AlphaFoldDB" id="A0A177B9V1"/>
<keyword evidence="7 9" id="KW-0560">Oxidoreductase</keyword>
<sequence length="622" mass="71508">MLFKSLLSRSRRYKFSLWNRINIKNRNTSQHLQKLDPVKEITKESLKLDHESIQNLGKKIMSKHKPFLSDLVAGKFDKNMLIYPEISNKHDYENLIKYLTELESVAVDLKSDFFFNSEFEKFGIYEIGIPQFMGGNDFSKSKTVAIFETLSIKPTFAAELLVNNIISTGIIAKYASDEMARRVFEKKCQISYCLAEELGTSDVKNMKCTASRKDNKFTLNGKKCLVMNAKDAKYFIVFAQQNVPSVDDAFGAFLVKNENLEIELMPGYGNHKLYSVKFDNTLADSILSHTKSAYHIIMKTFHNSRLYSAAIVSGILKNAINYLAEYGSQKIVHNERLMEGELAKLTMFKLVKTSYALESMIYLISNVQDMYDEPNVDAEACVLKNFAHKESIDVLIECQRFMGSIAYGSNSFIQKCIDDVNYICSIESSYIPIEQFVGFNGFFNLAKNKSTQVKNALNTFKTAKNFIQHIKNTIFENSKSPSLDMNLYDYIHHNFCSEAEQIEKSLKSFFDCIDIILMFQSDELDKSQFLLFKVSNILTNFLSTISILSRASRSICIGLRDCDYEIGLSKMMINENLKNIDNDIEYIRSDNFKIDKRKMAMIGYEVYKNQKLVHTHALTRNW</sequence>
<dbReference type="Pfam" id="PF00441">
    <property type="entry name" value="Acyl-CoA_dh_1"/>
    <property type="match status" value="1"/>
</dbReference>
<organism evidence="13 14">
    <name type="scientific">Intoshia linei</name>
    <dbReference type="NCBI Taxonomy" id="1819745"/>
    <lineage>
        <taxon>Eukaryota</taxon>
        <taxon>Metazoa</taxon>
        <taxon>Spiralia</taxon>
        <taxon>Lophotrochozoa</taxon>
        <taxon>Mesozoa</taxon>
        <taxon>Orthonectida</taxon>
        <taxon>Rhopaluridae</taxon>
        <taxon>Intoshia</taxon>
    </lineage>
</organism>
<name>A0A177B9V1_9BILA</name>
<dbReference type="GO" id="GO:0003995">
    <property type="term" value="F:acyl-CoA dehydrogenase activity"/>
    <property type="evidence" value="ECO:0007669"/>
    <property type="project" value="TreeGrafter"/>
</dbReference>
<feature type="domain" description="Acyl-CoA oxidase/dehydrogenase middle" evidence="11">
    <location>
        <begin position="192"/>
        <end position="280"/>
    </location>
</feature>
<dbReference type="InterPro" id="IPR049448">
    <property type="entry name" value="ACAD9/ACADV-like_C"/>
</dbReference>
<dbReference type="InterPro" id="IPR006091">
    <property type="entry name" value="Acyl-CoA_Oxase/DH_mid-dom"/>
</dbReference>
<keyword evidence="4 9" id="KW-0285">Flavoprotein</keyword>
<gene>
    <name evidence="13" type="ORF">A3Q56_01124</name>
</gene>
<evidence type="ECO:0000256" key="7">
    <source>
        <dbReference type="ARBA" id="ARBA00023002"/>
    </source>
</evidence>
<dbReference type="Gene3D" id="1.10.540.10">
    <property type="entry name" value="Acyl-CoA dehydrogenase/oxidase, N-terminal domain"/>
    <property type="match status" value="1"/>
</dbReference>
<dbReference type="InterPro" id="IPR009100">
    <property type="entry name" value="AcylCoA_DH/oxidase_NM_dom_sf"/>
</dbReference>
<comment type="cofactor">
    <cofactor evidence="1 9">
        <name>FAD</name>
        <dbReference type="ChEBI" id="CHEBI:57692"/>
    </cofactor>
</comment>
<feature type="domain" description="ACAD9/ACADV-like C-terminal" evidence="12">
    <location>
        <begin position="496"/>
        <end position="611"/>
    </location>
</feature>
<dbReference type="PANTHER" id="PTHR43884">
    <property type="entry name" value="ACYL-COA DEHYDROGENASE"/>
    <property type="match status" value="1"/>
</dbReference>
<dbReference type="InterPro" id="IPR036250">
    <property type="entry name" value="AcylCo_DH-like_C"/>
</dbReference>
<evidence type="ECO:0000256" key="8">
    <source>
        <dbReference type="ARBA" id="ARBA00023128"/>
    </source>
</evidence>
<dbReference type="InterPro" id="IPR037069">
    <property type="entry name" value="AcylCoA_DH/ox_N_sf"/>
</dbReference>
<evidence type="ECO:0000256" key="4">
    <source>
        <dbReference type="ARBA" id="ARBA00022630"/>
    </source>
</evidence>
<reference evidence="13 14" key="1">
    <citation type="submission" date="2016-04" db="EMBL/GenBank/DDBJ databases">
        <title>The genome of Intoshia linei affirms orthonectids as highly simplified spiralians.</title>
        <authorList>
            <person name="Mikhailov K.V."/>
            <person name="Slusarev G.S."/>
            <person name="Nikitin M.A."/>
            <person name="Logacheva M.D."/>
            <person name="Penin A."/>
            <person name="Aleoshin V."/>
            <person name="Panchin Y.V."/>
        </authorList>
    </citation>
    <scope>NUCLEOTIDE SEQUENCE [LARGE SCALE GENOMIC DNA]</scope>
    <source>
        <strain evidence="13">Intl2013</strain>
        <tissue evidence="13">Whole animal</tissue>
    </source>
</reference>
<dbReference type="InterPro" id="IPR009075">
    <property type="entry name" value="AcylCo_DH/oxidase_C"/>
</dbReference>
<dbReference type="GO" id="GO:0050660">
    <property type="term" value="F:flavin adenine dinucleotide binding"/>
    <property type="evidence" value="ECO:0007669"/>
    <property type="project" value="InterPro"/>
</dbReference>